<name>A0A6I9VB38_BACDO</name>
<feature type="compositionally biased region" description="Acidic residues" evidence="2">
    <location>
        <begin position="1089"/>
        <end position="1098"/>
    </location>
</feature>
<accession>A0A6I9VB38</accession>
<feature type="region of interest" description="Disordered" evidence="2">
    <location>
        <begin position="227"/>
        <end position="267"/>
    </location>
</feature>
<dbReference type="Pfam" id="PF03359">
    <property type="entry name" value="GKAP"/>
    <property type="match status" value="1"/>
</dbReference>
<dbReference type="OrthoDB" id="10023951at2759"/>
<proteinExistence type="inferred from homology"/>
<evidence type="ECO:0000256" key="1">
    <source>
        <dbReference type="ARBA" id="ARBA00008839"/>
    </source>
</evidence>
<dbReference type="GO" id="GO:0016301">
    <property type="term" value="F:kinase activity"/>
    <property type="evidence" value="ECO:0007669"/>
    <property type="project" value="UniProtKB-KW"/>
</dbReference>
<dbReference type="GO" id="GO:0051642">
    <property type="term" value="P:centrosome localization"/>
    <property type="evidence" value="ECO:0007669"/>
    <property type="project" value="TreeGrafter"/>
</dbReference>
<dbReference type="GO" id="GO:0007052">
    <property type="term" value="P:mitotic spindle organization"/>
    <property type="evidence" value="ECO:0007669"/>
    <property type="project" value="TreeGrafter"/>
</dbReference>
<dbReference type="PANTHER" id="PTHR12353">
    <property type="entry name" value="DISKS LARGE-ASSOCIATED PROTEIN DAP SAP90/PSD-95-ASSOCIATED PROTEIN"/>
    <property type="match status" value="1"/>
</dbReference>
<feature type="compositionally biased region" description="Polar residues" evidence="2">
    <location>
        <begin position="250"/>
        <end position="267"/>
    </location>
</feature>
<dbReference type="GeneID" id="105228437"/>
<dbReference type="GO" id="GO:0031616">
    <property type="term" value="C:spindle pole centrosome"/>
    <property type="evidence" value="ECO:0007669"/>
    <property type="project" value="TreeGrafter"/>
</dbReference>
<comment type="similarity">
    <text evidence="1">Belongs to the SAPAP family.</text>
</comment>
<evidence type="ECO:0000313" key="3">
    <source>
        <dbReference type="Proteomes" id="UP001652620"/>
    </source>
</evidence>
<dbReference type="AlphaFoldDB" id="A0A6I9VB38"/>
<gene>
    <name evidence="4" type="primary">LOC105228437</name>
</gene>
<feature type="region of interest" description="Disordered" evidence="2">
    <location>
        <begin position="604"/>
        <end position="636"/>
    </location>
</feature>
<feature type="compositionally biased region" description="Polar residues" evidence="2">
    <location>
        <begin position="9"/>
        <end position="31"/>
    </location>
</feature>
<dbReference type="PANTHER" id="PTHR12353:SF1">
    <property type="entry name" value="DISKS LARGE-ASSOCIATED PROTEIN 5"/>
    <property type="match status" value="1"/>
</dbReference>
<feature type="region of interest" description="Disordered" evidence="2">
    <location>
        <begin position="1087"/>
        <end position="1120"/>
    </location>
</feature>
<keyword evidence="4" id="KW-0418">Kinase</keyword>
<keyword evidence="4" id="KW-0808">Transferase</keyword>
<keyword evidence="3" id="KW-1185">Reference proteome</keyword>
<reference evidence="4" key="1">
    <citation type="submission" date="2025-08" db="UniProtKB">
        <authorList>
            <consortium name="RefSeq"/>
        </authorList>
    </citation>
    <scope>IDENTIFICATION</scope>
    <source>
        <tissue evidence="4">Adult</tissue>
    </source>
</reference>
<evidence type="ECO:0000313" key="4">
    <source>
        <dbReference type="RefSeq" id="XP_011206572.2"/>
    </source>
</evidence>
<dbReference type="GO" id="GO:0007346">
    <property type="term" value="P:regulation of mitotic cell cycle"/>
    <property type="evidence" value="ECO:0007669"/>
    <property type="project" value="TreeGrafter"/>
</dbReference>
<feature type="region of interest" description="Disordered" evidence="2">
    <location>
        <begin position="901"/>
        <end position="930"/>
    </location>
</feature>
<evidence type="ECO:0000256" key="2">
    <source>
        <dbReference type="SAM" id="MobiDB-lite"/>
    </source>
</evidence>
<dbReference type="GO" id="GO:0051382">
    <property type="term" value="P:kinetochore assembly"/>
    <property type="evidence" value="ECO:0007669"/>
    <property type="project" value="TreeGrafter"/>
</dbReference>
<dbReference type="InParanoid" id="A0A6I9VB38"/>
<dbReference type="Proteomes" id="UP001652620">
    <property type="component" value="Chromosome 3"/>
</dbReference>
<dbReference type="GO" id="GO:0023052">
    <property type="term" value="P:signaling"/>
    <property type="evidence" value="ECO:0007669"/>
    <property type="project" value="InterPro"/>
</dbReference>
<dbReference type="RefSeq" id="XP_011206572.2">
    <property type="nucleotide sequence ID" value="XM_011208270.4"/>
</dbReference>
<dbReference type="GO" id="GO:0005634">
    <property type="term" value="C:nucleus"/>
    <property type="evidence" value="ECO:0007669"/>
    <property type="project" value="TreeGrafter"/>
</dbReference>
<feature type="compositionally biased region" description="Basic and acidic residues" evidence="2">
    <location>
        <begin position="234"/>
        <end position="246"/>
    </location>
</feature>
<feature type="region of interest" description="Disordered" evidence="2">
    <location>
        <begin position="829"/>
        <end position="868"/>
    </location>
</feature>
<feature type="region of interest" description="Disordered" evidence="2">
    <location>
        <begin position="1"/>
        <end position="38"/>
    </location>
</feature>
<dbReference type="FunCoup" id="A0A6I9VB38">
    <property type="interactions" value="126"/>
</dbReference>
<dbReference type="InterPro" id="IPR005026">
    <property type="entry name" value="SAPAP"/>
</dbReference>
<dbReference type="KEGG" id="bdr:105228437"/>
<organism evidence="3 4">
    <name type="scientific">Bactrocera dorsalis</name>
    <name type="common">Oriental fruit fly</name>
    <name type="synonym">Dacus dorsalis</name>
    <dbReference type="NCBI Taxonomy" id="27457"/>
    <lineage>
        <taxon>Eukaryota</taxon>
        <taxon>Metazoa</taxon>
        <taxon>Ecdysozoa</taxon>
        <taxon>Arthropoda</taxon>
        <taxon>Hexapoda</taxon>
        <taxon>Insecta</taxon>
        <taxon>Pterygota</taxon>
        <taxon>Neoptera</taxon>
        <taxon>Endopterygota</taxon>
        <taxon>Diptera</taxon>
        <taxon>Brachycera</taxon>
        <taxon>Muscomorpha</taxon>
        <taxon>Tephritoidea</taxon>
        <taxon>Tephritidae</taxon>
        <taxon>Bactrocera</taxon>
        <taxon>Bactrocera</taxon>
    </lineage>
</organism>
<dbReference type="GO" id="GO:0008017">
    <property type="term" value="F:microtubule binding"/>
    <property type="evidence" value="ECO:0007669"/>
    <property type="project" value="TreeGrafter"/>
</dbReference>
<dbReference type="GO" id="GO:0005737">
    <property type="term" value="C:cytoplasm"/>
    <property type="evidence" value="ECO:0007669"/>
    <property type="project" value="TreeGrafter"/>
</dbReference>
<feature type="compositionally biased region" description="Basic residues" evidence="2">
    <location>
        <begin position="845"/>
        <end position="857"/>
    </location>
</feature>
<dbReference type="GO" id="GO:0007059">
    <property type="term" value="P:chromosome segregation"/>
    <property type="evidence" value="ECO:0007669"/>
    <property type="project" value="TreeGrafter"/>
</dbReference>
<sequence length="1135" mass="125291">MDRYRSLYKENSSMMSPAQHNRTNRELQNANRAKKRREIFESGRNFNVSPTPKKSLEKENQLVRKEYVNENNEICFENKENVDVVEELLTAPKSNETKSTDQTEINKSRIALVATSKKNSEKSTRQEAFLLKFIQWKEAHKLKEQKRLEPKKRPFVPSGGVGGNTFSDGIKPVTAVTSKVKSKEIATFVPKDHKSFKPPMGLKNPASKMTSAAKRIIENDRKSFYTAVPTPPKNKQDNAIKADVKKPSAVSRTPAISTLTKNSTTTPATSALKSIKIATITKSSSTKAAKTPQITTKAVTKPTAIIAPNKKGLTYPSNVATQASATQKSTSNVCQKAPMNEQIKSTSGFKANNADKVTKTFENRLNNAMKFAHPQPVKAPGTLFRKPLAQPIKVGANAKLPNAGTVGNTGVIGKSHPLQSKRITAQVNEHRNAKLATNFKAKSTQVSKFNRPTAPSKITIKGKTLLGGKRICTADAAFAIAETPTDLLNINPFEPFVTSTRVKSLSPHSANAPNISPVNSEMVVNSNKEETESNQNIRMHSSTSAKRALLPNVVKILPQNQIQRQKSKFNFVRYSVGLSELESDSDAGDVENEVKGSIPTNQTELTMVDPQPNDSNNKGNTTLMPKTPPPTDAERPVNYISSFVSVSRGKVSARKEREKRDSIYLPNADDTLLSTTLTKTEEANKPETPCKSLVATPVSVEARRILEAVRYFRLQLQNEIERLHTLCDEWDKYKSQNLPLLQKTGGEDMINVTIGQTKLLTSKKFQQFKGLIDRCESGAKGTAAADDGSEDTKLITDVDLEGFWSMLNLQVDNVEKRFENLKRWKANNWSDPDDVEEIKQDKIKPKPKLNKVKKPKAPAKTAKASSGLQAMLRKMHAEMRKNKETTADPGANIDGAMILTPTRQRQRRSQSGTPKIGSSFENNNSTPRRVSVVVRDRKSLSAAATVISLPADSKVIAAAAAHRRLSRIAAESPKSIKACGNELRRSINSMERALAGNTDLLRSALAGNAYKSRRRSGTPNFIELPLDSNALSKESNVLAKVPTPTKTSPPAVNVGRKSILKTPGTAKGKPKSVIFSEKLRVKKFKFTLEDDEPSEDEEQRMQTSTEEPLDDQRTYSLRTRKVVLRPSSEFEIPKA</sequence>
<protein>
    <submittedName>
        <fullName evidence="4">Guanylate kinase-associated protein mars</fullName>
    </submittedName>
</protein>
<feature type="compositionally biased region" description="Polar residues" evidence="2">
    <location>
        <begin position="612"/>
        <end position="624"/>
    </location>
</feature>